<dbReference type="AlphaFoldDB" id="A0A2I0V2N0"/>
<sequence>MVKHNHSMEDIMEREQGLNKGLKTNQITMIAIGGAIGTGLFLGSSLAIGLAGPSVIVSYAIGALIALLLMGCLAEMTVAHPTTGSFGAYAEKYVNSWAGFAIRYSYWFSLICSIGTEVTAVALYMRYWFPSVPNAVWIILFAAILLYVNATTVKLFGAVEYWFSVIKITAIVGFIILASIVIFGADSSSNIGIQNYFNDGGFFPHGFWGMWMGIFISLFSYLSIEMIAVSAGEAENPRKAVPIALKSAVIRLILFYIVTLVLMLMIVPWGMAGADKSPFVKVMEILNIPGGASMMNFVVLIAALSAMNSQLYISTRMMFSLSRGGFAPKQLGKLNKRQVPTRALLASVIGIIIATAFSIFKPESALSLMISISSFGAMFAWFMIFITHLFFRKKYKPIDGEKLPVRMIGYPYLTILGAVLLASVVLSTWFSPDFKATLLVGFPWLIFISICYYIWKRINIAKNRVITNDLEEEQVETI</sequence>
<dbReference type="Proteomes" id="UP000234956">
    <property type="component" value="Unassembled WGS sequence"/>
</dbReference>
<feature type="transmembrane region" description="Helical" evidence="7">
    <location>
        <begin position="27"/>
        <end position="50"/>
    </location>
</feature>
<organism evidence="9 10">
    <name type="scientific">Lysinibacillus fusiformis</name>
    <dbReference type="NCBI Taxonomy" id="28031"/>
    <lineage>
        <taxon>Bacteria</taxon>
        <taxon>Bacillati</taxon>
        <taxon>Bacillota</taxon>
        <taxon>Bacilli</taxon>
        <taxon>Bacillales</taxon>
        <taxon>Bacillaceae</taxon>
        <taxon>Lysinibacillus</taxon>
    </lineage>
</organism>
<feature type="transmembrane region" description="Helical" evidence="7">
    <location>
        <begin position="343"/>
        <end position="360"/>
    </location>
</feature>
<dbReference type="PANTHER" id="PTHR43495:SF5">
    <property type="entry name" value="GAMMA-AMINOBUTYRIC ACID PERMEASE"/>
    <property type="match status" value="1"/>
</dbReference>
<dbReference type="Pfam" id="PF00324">
    <property type="entry name" value="AA_permease"/>
    <property type="match status" value="1"/>
</dbReference>
<feature type="transmembrane region" description="Helical" evidence="7">
    <location>
        <begin position="436"/>
        <end position="455"/>
    </location>
</feature>
<dbReference type="GO" id="GO:0055085">
    <property type="term" value="P:transmembrane transport"/>
    <property type="evidence" value="ECO:0007669"/>
    <property type="project" value="InterPro"/>
</dbReference>
<keyword evidence="6 7" id="KW-0472">Membrane</keyword>
<evidence type="ECO:0000259" key="8">
    <source>
        <dbReference type="Pfam" id="PF00324"/>
    </source>
</evidence>
<evidence type="ECO:0000313" key="9">
    <source>
        <dbReference type="EMBL" id="PKU52559.1"/>
    </source>
</evidence>
<dbReference type="PIRSF" id="PIRSF006060">
    <property type="entry name" value="AA_transporter"/>
    <property type="match status" value="1"/>
</dbReference>
<dbReference type="InterPro" id="IPR004840">
    <property type="entry name" value="Amino_acid_permease_CS"/>
</dbReference>
<comment type="caution">
    <text evidence="9">The sequence shown here is derived from an EMBL/GenBank/DDBJ whole genome shotgun (WGS) entry which is preliminary data.</text>
</comment>
<dbReference type="InterPro" id="IPR004841">
    <property type="entry name" value="AA-permease/SLC12A_dom"/>
</dbReference>
<keyword evidence="5 7" id="KW-1133">Transmembrane helix</keyword>
<evidence type="ECO:0000256" key="1">
    <source>
        <dbReference type="ARBA" id="ARBA00004651"/>
    </source>
</evidence>
<evidence type="ECO:0000256" key="7">
    <source>
        <dbReference type="SAM" id="Phobius"/>
    </source>
</evidence>
<evidence type="ECO:0000313" key="10">
    <source>
        <dbReference type="Proteomes" id="UP000234956"/>
    </source>
</evidence>
<keyword evidence="4" id="KW-0029">Amino-acid transport</keyword>
<feature type="transmembrane region" description="Helical" evidence="7">
    <location>
        <begin position="366"/>
        <end position="391"/>
    </location>
</feature>
<feature type="transmembrane region" description="Helical" evidence="7">
    <location>
        <begin position="249"/>
        <end position="271"/>
    </location>
</feature>
<evidence type="ECO:0000256" key="4">
    <source>
        <dbReference type="ARBA" id="ARBA00022970"/>
    </source>
</evidence>
<feature type="transmembrane region" description="Helical" evidence="7">
    <location>
        <begin position="165"/>
        <end position="185"/>
    </location>
</feature>
<dbReference type="Gene3D" id="1.20.1740.10">
    <property type="entry name" value="Amino acid/polyamine transporter I"/>
    <property type="match status" value="1"/>
</dbReference>
<evidence type="ECO:0000256" key="2">
    <source>
        <dbReference type="ARBA" id="ARBA00022448"/>
    </source>
</evidence>
<keyword evidence="3 7" id="KW-0812">Transmembrane</keyword>
<feature type="transmembrane region" description="Helical" evidence="7">
    <location>
        <begin position="412"/>
        <end position="430"/>
    </location>
</feature>
<accession>A0A2I0V2N0</accession>
<feature type="transmembrane region" description="Helical" evidence="7">
    <location>
        <begin position="135"/>
        <end position="153"/>
    </location>
</feature>
<dbReference type="GO" id="GO:0006865">
    <property type="term" value="P:amino acid transport"/>
    <property type="evidence" value="ECO:0007669"/>
    <property type="project" value="UniProtKB-KW"/>
</dbReference>
<gene>
    <name evidence="9" type="ORF">CRI88_09600</name>
</gene>
<proteinExistence type="predicted"/>
<dbReference type="PROSITE" id="PS00218">
    <property type="entry name" value="AMINO_ACID_PERMEASE_1"/>
    <property type="match status" value="1"/>
</dbReference>
<dbReference type="FunFam" id="1.20.1740.10:FF:000001">
    <property type="entry name" value="Amino acid permease"/>
    <property type="match status" value="1"/>
</dbReference>
<dbReference type="PANTHER" id="PTHR43495">
    <property type="entry name" value="GABA PERMEASE"/>
    <property type="match status" value="1"/>
</dbReference>
<dbReference type="RefSeq" id="WP_036122875.1">
    <property type="nucleotide sequence ID" value="NZ_PDFK01000002.1"/>
</dbReference>
<feature type="domain" description="Amino acid permease/ SLC12A" evidence="8">
    <location>
        <begin position="27"/>
        <end position="463"/>
    </location>
</feature>
<comment type="subcellular location">
    <subcellularLocation>
        <location evidence="1">Cell membrane</location>
        <topology evidence="1">Multi-pass membrane protein</topology>
    </subcellularLocation>
</comment>
<evidence type="ECO:0000256" key="5">
    <source>
        <dbReference type="ARBA" id="ARBA00022989"/>
    </source>
</evidence>
<feature type="transmembrane region" description="Helical" evidence="7">
    <location>
        <begin position="205"/>
        <end position="228"/>
    </location>
</feature>
<keyword evidence="2" id="KW-0813">Transport</keyword>
<dbReference type="GO" id="GO:0005886">
    <property type="term" value="C:plasma membrane"/>
    <property type="evidence" value="ECO:0007669"/>
    <property type="project" value="UniProtKB-SubCell"/>
</dbReference>
<feature type="transmembrane region" description="Helical" evidence="7">
    <location>
        <begin position="291"/>
        <end position="313"/>
    </location>
</feature>
<dbReference type="EMBL" id="PDFK01000002">
    <property type="protein sequence ID" value="PKU52559.1"/>
    <property type="molecule type" value="Genomic_DNA"/>
</dbReference>
<evidence type="ECO:0000256" key="6">
    <source>
        <dbReference type="ARBA" id="ARBA00023136"/>
    </source>
</evidence>
<feature type="transmembrane region" description="Helical" evidence="7">
    <location>
        <begin position="106"/>
        <end position="129"/>
    </location>
</feature>
<protein>
    <submittedName>
        <fullName evidence="9">Amino acid permease</fullName>
    </submittedName>
</protein>
<reference evidence="9 10" key="1">
    <citation type="submission" date="2017-10" db="EMBL/GenBank/DDBJ databases">
        <title>Draft genome of Lysinibacillus fusiformis strain Juneja, a laboratory-derived pathogen of Drosophila melanogaster.</title>
        <authorList>
            <person name="Smith B.R."/>
            <person name="Unckless R.L."/>
        </authorList>
    </citation>
    <scope>NUCLEOTIDE SEQUENCE [LARGE SCALE GENOMIC DNA]</scope>
    <source>
        <strain evidence="9 10">Juneja</strain>
    </source>
</reference>
<feature type="transmembrane region" description="Helical" evidence="7">
    <location>
        <begin position="56"/>
        <end position="74"/>
    </location>
</feature>
<evidence type="ECO:0000256" key="3">
    <source>
        <dbReference type="ARBA" id="ARBA00022692"/>
    </source>
</evidence>
<name>A0A2I0V2N0_9BACI</name>